<dbReference type="Gene3D" id="3.40.1800.20">
    <property type="match status" value="1"/>
</dbReference>
<proteinExistence type="predicted"/>
<keyword evidence="1" id="KW-0862">Zinc</keyword>
<evidence type="ECO:0000313" key="4">
    <source>
        <dbReference type="EnsemblMetazoa" id="AALFPA23_010661.P14969"/>
    </source>
</evidence>
<evidence type="ECO:0000313" key="5">
    <source>
        <dbReference type="Proteomes" id="UP000069940"/>
    </source>
</evidence>
<sequence length="447" mass="51141">MAGLDELDRCRLCSSQNNLSDVFGVENKDELFRMIYACTSIRISFERDFPCAVCSSCIRIVKQFYSYRQKCLDHDRNLKRLRGENVDEKDEGEEDFNTNVPLKNLKKQKQEQKGRDKKFYEEAKQLIQSFLATEVKEVERKALEKVNEMLKKRECNTEEVLLQMTVEPADDICEEVEYEVLNDSTAFCQPQQPQQSQDDCKMELESIYFETSDNEDDRVEANFAGFDERTCIKGGPGSAGLKKRKLPLEDGSAVNTQTKALEKQLSEAQKKIDTLTQLGYELELKRLRLESTAVGAGGGIVATRFTAEEDIPITVQELERLNERSSSDSVFVGMLITRLIDPNELVNMSVTGQQSHRFRKLKKPDGSPLYPPTERIDPRILDFVCNKVAERTAMRIGPDDIHTIRKNSEERTIKRFIAQKIGNLKKADIVKRSRAEGDTSWNETTTE</sequence>
<dbReference type="Proteomes" id="UP000069940">
    <property type="component" value="Unassembled WGS sequence"/>
</dbReference>
<dbReference type="GeneID" id="109399856"/>
<name>A0ABM1YN73_AEDAL</name>
<dbReference type="PANTHER" id="PTHR39942">
    <property type="entry name" value="BCDNA.LD26519-RELATED"/>
    <property type="match status" value="1"/>
</dbReference>
<dbReference type="SUPFAM" id="SSF57716">
    <property type="entry name" value="Glucocorticoid receptor-like (DNA-binding domain)"/>
    <property type="match status" value="1"/>
</dbReference>
<feature type="binding site" evidence="1">
    <location>
        <position position="54"/>
    </location>
    <ligand>
        <name>Zn(2+)</name>
        <dbReference type="ChEBI" id="CHEBI:29105"/>
    </ligand>
</feature>
<feature type="binding site" evidence="1">
    <location>
        <position position="13"/>
    </location>
    <ligand>
        <name>Zn(2+)</name>
        <dbReference type="ChEBI" id="CHEBI:29105"/>
    </ligand>
</feature>
<keyword evidence="1" id="KW-0479">Metal-binding</keyword>
<feature type="domain" description="ZAD" evidence="3">
    <location>
        <begin position="8"/>
        <end position="81"/>
    </location>
</feature>
<reference evidence="4" key="2">
    <citation type="submission" date="2025-05" db="UniProtKB">
        <authorList>
            <consortium name="EnsemblMetazoa"/>
        </authorList>
    </citation>
    <scope>IDENTIFICATION</scope>
    <source>
        <strain evidence="4">Foshan</strain>
    </source>
</reference>
<evidence type="ECO:0000259" key="3">
    <source>
        <dbReference type="PROSITE" id="PS51915"/>
    </source>
</evidence>
<keyword evidence="1" id="KW-0863">Zinc-finger</keyword>
<evidence type="ECO:0000256" key="1">
    <source>
        <dbReference type="PROSITE-ProRule" id="PRU01263"/>
    </source>
</evidence>
<protein>
    <recommendedName>
        <fullName evidence="6">ZAD domain-containing protein</fullName>
    </recommendedName>
</protein>
<dbReference type="PROSITE" id="PS51457">
    <property type="entry name" value="BEN"/>
    <property type="match status" value="1"/>
</dbReference>
<evidence type="ECO:0008006" key="6">
    <source>
        <dbReference type="Google" id="ProtNLM"/>
    </source>
</evidence>
<organism evidence="4 5">
    <name type="scientific">Aedes albopictus</name>
    <name type="common">Asian tiger mosquito</name>
    <name type="synonym">Stegomyia albopicta</name>
    <dbReference type="NCBI Taxonomy" id="7160"/>
    <lineage>
        <taxon>Eukaryota</taxon>
        <taxon>Metazoa</taxon>
        <taxon>Ecdysozoa</taxon>
        <taxon>Arthropoda</taxon>
        <taxon>Hexapoda</taxon>
        <taxon>Insecta</taxon>
        <taxon>Pterygota</taxon>
        <taxon>Neoptera</taxon>
        <taxon>Endopterygota</taxon>
        <taxon>Diptera</taxon>
        <taxon>Nematocera</taxon>
        <taxon>Culicoidea</taxon>
        <taxon>Culicidae</taxon>
        <taxon>Culicinae</taxon>
        <taxon>Aedini</taxon>
        <taxon>Aedes</taxon>
        <taxon>Stegomyia</taxon>
    </lineage>
</organism>
<dbReference type="InterPro" id="IPR012934">
    <property type="entry name" value="Znf_AD"/>
</dbReference>
<dbReference type="InterPro" id="IPR018379">
    <property type="entry name" value="BEN_domain"/>
</dbReference>
<dbReference type="RefSeq" id="XP_029729731.2">
    <property type="nucleotide sequence ID" value="XM_029873871.2"/>
</dbReference>
<feature type="domain" description="BEN" evidence="2">
    <location>
        <begin position="308"/>
        <end position="428"/>
    </location>
</feature>
<accession>A0ABM1YN73</accession>
<evidence type="ECO:0000259" key="2">
    <source>
        <dbReference type="PROSITE" id="PS51457"/>
    </source>
</evidence>
<dbReference type="SMART" id="SM00868">
    <property type="entry name" value="zf-AD"/>
    <property type="match status" value="1"/>
</dbReference>
<feature type="binding site" evidence="1">
    <location>
        <position position="57"/>
    </location>
    <ligand>
        <name>Zn(2+)</name>
        <dbReference type="ChEBI" id="CHEBI:29105"/>
    </ligand>
</feature>
<feature type="binding site" evidence="1">
    <location>
        <position position="10"/>
    </location>
    <ligand>
        <name>Zn(2+)</name>
        <dbReference type="ChEBI" id="CHEBI:29105"/>
    </ligand>
</feature>
<dbReference type="SMART" id="SM01025">
    <property type="entry name" value="BEN"/>
    <property type="match status" value="1"/>
</dbReference>
<reference evidence="5" key="1">
    <citation type="journal article" date="2015" name="Proc. Natl. Acad. Sci. U.S.A.">
        <title>Genome sequence of the Asian Tiger mosquito, Aedes albopictus, reveals insights into its biology, genetics, and evolution.</title>
        <authorList>
            <person name="Chen X.G."/>
            <person name="Jiang X."/>
            <person name="Gu J."/>
            <person name="Xu M."/>
            <person name="Wu Y."/>
            <person name="Deng Y."/>
            <person name="Zhang C."/>
            <person name="Bonizzoni M."/>
            <person name="Dermauw W."/>
            <person name="Vontas J."/>
            <person name="Armbruster P."/>
            <person name="Huang X."/>
            <person name="Yang Y."/>
            <person name="Zhang H."/>
            <person name="He W."/>
            <person name="Peng H."/>
            <person name="Liu Y."/>
            <person name="Wu K."/>
            <person name="Chen J."/>
            <person name="Lirakis M."/>
            <person name="Topalis P."/>
            <person name="Van Leeuwen T."/>
            <person name="Hall A.B."/>
            <person name="Jiang X."/>
            <person name="Thorpe C."/>
            <person name="Mueller R.L."/>
            <person name="Sun C."/>
            <person name="Waterhouse R.M."/>
            <person name="Yan G."/>
            <person name="Tu Z.J."/>
            <person name="Fang X."/>
            <person name="James A.A."/>
        </authorList>
    </citation>
    <scope>NUCLEOTIDE SEQUENCE [LARGE SCALE GENOMIC DNA]</scope>
    <source>
        <strain evidence="5">Foshan</strain>
    </source>
</reference>
<dbReference type="PANTHER" id="PTHR39942:SF1">
    <property type="entry name" value="BCDNA.LD26519-RELATED"/>
    <property type="match status" value="1"/>
</dbReference>
<dbReference type="PROSITE" id="PS51915">
    <property type="entry name" value="ZAD"/>
    <property type="match status" value="1"/>
</dbReference>
<dbReference type="EnsemblMetazoa" id="AALFPA23_010661.R14969">
    <property type="protein sequence ID" value="AALFPA23_010661.P14969"/>
    <property type="gene ID" value="AALFPA23_010661"/>
</dbReference>
<keyword evidence="5" id="KW-1185">Reference proteome</keyword>
<dbReference type="Pfam" id="PF07776">
    <property type="entry name" value="zf-AD"/>
    <property type="match status" value="1"/>
</dbReference>